<dbReference type="HOGENOM" id="CLU_1059245_0_0_1"/>
<dbReference type="Proteomes" id="UP000001514">
    <property type="component" value="Unassembled WGS sequence"/>
</dbReference>
<dbReference type="EMBL" id="GL377573">
    <property type="protein sequence ID" value="EFJ32063.1"/>
    <property type="molecule type" value="Genomic_DNA"/>
</dbReference>
<reference evidence="1 2" key="1">
    <citation type="journal article" date="2011" name="Science">
        <title>The Selaginella genome identifies genetic changes associated with the evolution of vascular plants.</title>
        <authorList>
            <person name="Banks J.A."/>
            <person name="Nishiyama T."/>
            <person name="Hasebe M."/>
            <person name="Bowman J.L."/>
            <person name="Gribskov M."/>
            <person name="dePamphilis C."/>
            <person name="Albert V.A."/>
            <person name="Aono N."/>
            <person name="Aoyama T."/>
            <person name="Ambrose B.A."/>
            <person name="Ashton N.W."/>
            <person name="Axtell M.J."/>
            <person name="Barker E."/>
            <person name="Barker M.S."/>
            <person name="Bennetzen J.L."/>
            <person name="Bonawitz N.D."/>
            <person name="Chapple C."/>
            <person name="Cheng C."/>
            <person name="Correa L.G."/>
            <person name="Dacre M."/>
            <person name="DeBarry J."/>
            <person name="Dreyer I."/>
            <person name="Elias M."/>
            <person name="Engstrom E.M."/>
            <person name="Estelle M."/>
            <person name="Feng L."/>
            <person name="Finet C."/>
            <person name="Floyd S.K."/>
            <person name="Frommer W.B."/>
            <person name="Fujita T."/>
            <person name="Gramzow L."/>
            <person name="Gutensohn M."/>
            <person name="Harholt J."/>
            <person name="Hattori M."/>
            <person name="Heyl A."/>
            <person name="Hirai T."/>
            <person name="Hiwatashi Y."/>
            <person name="Ishikawa M."/>
            <person name="Iwata M."/>
            <person name="Karol K.G."/>
            <person name="Koehler B."/>
            <person name="Kolukisaoglu U."/>
            <person name="Kubo M."/>
            <person name="Kurata T."/>
            <person name="Lalonde S."/>
            <person name="Li K."/>
            <person name="Li Y."/>
            <person name="Litt A."/>
            <person name="Lyons E."/>
            <person name="Manning G."/>
            <person name="Maruyama T."/>
            <person name="Michael T.P."/>
            <person name="Mikami K."/>
            <person name="Miyazaki S."/>
            <person name="Morinaga S."/>
            <person name="Murata T."/>
            <person name="Mueller-Roeber B."/>
            <person name="Nelson D.R."/>
            <person name="Obara M."/>
            <person name="Oguri Y."/>
            <person name="Olmstead R.G."/>
            <person name="Onodera N."/>
            <person name="Petersen B.L."/>
            <person name="Pils B."/>
            <person name="Prigge M."/>
            <person name="Rensing S.A."/>
            <person name="Riano-Pachon D.M."/>
            <person name="Roberts A.W."/>
            <person name="Sato Y."/>
            <person name="Scheller H.V."/>
            <person name="Schulz B."/>
            <person name="Schulz C."/>
            <person name="Shakirov E.V."/>
            <person name="Shibagaki N."/>
            <person name="Shinohara N."/>
            <person name="Shippen D.E."/>
            <person name="Soerensen I."/>
            <person name="Sotooka R."/>
            <person name="Sugimoto N."/>
            <person name="Sugita M."/>
            <person name="Sumikawa N."/>
            <person name="Tanurdzic M."/>
            <person name="Theissen G."/>
            <person name="Ulvskov P."/>
            <person name="Wakazuki S."/>
            <person name="Weng J.K."/>
            <person name="Willats W.W."/>
            <person name="Wipf D."/>
            <person name="Wolf P.G."/>
            <person name="Yang L."/>
            <person name="Zimmer A.D."/>
            <person name="Zhu Q."/>
            <person name="Mitros T."/>
            <person name="Hellsten U."/>
            <person name="Loque D."/>
            <person name="Otillar R."/>
            <person name="Salamov A."/>
            <person name="Schmutz J."/>
            <person name="Shapiro H."/>
            <person name="Lindquist E."/>
            <person name="Lucas S."/>
            <person name="Rokhsar D."/>
            <person name="Grigoriev I.V."/>
        </authorList>
    </citation>
    <scope>NUCLEOTIDE SEQUENCE [LARGE SCALE GENOMIC DNA]</scope>
</reference>
<keyword evidence="2" id="KW-1185">Reference proteome</keyword>
<sequence>MVPLKLFDDTSMVVVMVKKPPTSFWGRTERPVCCLVEQLASEFLLVRPGFAVWDGSTEMVEGQAEYVHVDEATQLIWQASSQLFSAQVHEGETIGAVFDVKASAVQQVSQVFKSSGKLSTERIAEVHKGCSIGDARWKAARLLQRLRTNSLGENKLLRIVPWSSFLCAKNAFQSCTVGGMLPDSWFLATAPRQAFAGSGDLQWSTCPGRVNALQVWKFAKTVHATTESSIQIRVTEMERSNRVIATHHSRPAARIVAIVLPVT</sequence>
<dbReference type="InParanoid" id="D8R8G9"/>
<gene>
    <name evidence="1" type="ORF">SELMODRAFT_408487</name>
</gene>
<proteinExistence type="predicted"/>
<dbReference type="AlphaFoldDB" id="D8R8G9"/>
<dbReference type="KEGG" id="smo:SELMODRAFT_408487"/>
<dbReference type="Gramene" id="EFJ32063">
    <property type="protein sequence ID" value="EFJ32063"/>
    <property type="gene ID" value="SELMODRAFT_408487"/>
</dbReference>
<evidence type="ECO:0000313" key="2">
    <source>
        <dbReference type="Proteomes" id="UP000001514"/>
    </source>
</evidence>
<evidence type="ECO:0000313" key="1">
    <source>
        <dbReference type="EMBL" id="EFJ32063.1"/>
    </source>
</evidence>
<name>D8R8G9_SELML</name>
<organism evidence="2">
    <name type="scientific">Selaginella moellendorffii</name>
    <name type="common">Spikemoss</name>
    <dbReference type="NCBI Taxonomy" id="88036"/>
    <lineage>
        <taxon>Eukaryota</taxon>
        <taxon>Viridiplantae</taxon>
        <taxon>Streptophyta</taxon>
        <taxon>Embryophyta</taxon>
        <taxon>Tracheophyta</taxon>
        <taxon>Lycopodiopsida</taxon>
        <taxon>Selaginellales</taxon>
        <taxon>Selaginellaceae</taxon>
        <taxon>Selaginella</taxon>
    </lineage>
</organism>
<accession>D8R8G9</accession>
<protein>
    <submittedName>
        <fullName evidence="1">Uncharacterized protein</fullName>
    </submittedName>
</protein>